<dbReference type="AlphaFoldDB" id="A0ABD2ZCN9"/>
<organism evidence="1 2">
    <name type="scientific">Cinchona calisaya</name>
    <dbReference type="NCBI Taxonomy" id="153742"/>
    <lineage>
        <taxon>Eukaryota</taxon>
        <taxon>Viridiplantae</taxon>
        <taxon>Streptophyta</taxon>
        <taxon>Embryophyta</taxon>
        <taxon>Tracheophyta</taxon>
        <taxon>Spermatophyta</taxon>
        <taxon>Magnoliopsida</taxon>
        <taxon>eudicotyledons</taxon>
        <taxon>Gunneridae</taxon>
        <taxon>Pentapetalae</taxon>
        <taxon>asterids</taxon>
        <taxon>lamiids</taxon>
        <taxon>Gentianales</taxon>
        <taxon>Rubiaceae</taxon>
        <taxon>Cinchonoideae</taxon>
        <taxon>Cinchoneae</taxon>
        <taxon>Cinchona</taxon>
    </lineage>
</organism>
<keyword evidence="2" id="KW-1185">Reference proteome</keyword>
<dbReference type="EMBL" id="JBJUIK010000010">
    <property type="protein sequence ID" value="KAL3516714.1"/>
    <property type="molecule type" value="Genomic_DNA"/>
</dbReference>
<evidence type="ECO:0000313" key="2">
    <source>
        <dbReference type="Proteomes" id="UP001630127"/>
    </source>
</evidence>
<gene>
    <name evidence="1" type="ORF">ACH5RR_023616</name>
</gene>
<reference evidence="1 2" key="1">
    <citation type="submission" date="2024-11" db="EMBL/GenBank/DDBJ databases">
        <title>A near-complete genome assembly of Cinchona calisaya.</title>
        <authorList>
            <person name="Lian D.C."/>
            <person name="Zhao X.W."/>
            <person name="Wei L."/>
        </authorList>
    </citation>
    <scope>NUCLEOTIDE SEQUENCE [LARGE SCALE GENOMIC DNA]</scope>
    <source>
        <tissue evidence="1">Nenye</tissue>
    </source>
</reference>
<name>A0ABD2ZCN9_9GENT</name>
<sequence>MCCQREEILLFGFDNWSGSGVFPQPKMFMSYLQLNEAWDGTCWDLNAIKRSSPTFNASRLMNKMLKLAVGKEDEFTWLKLSHSNYGGRRVIFILQLKSCQRNQVLSNLRFSS</sequence>
<proteinExistence type="predicted"/>
<evidence type="ECO:0000313" key="1">
    <source>
        <dbReference type="EMBL" id="KAL3516714.1"/>
    </source>
</evidence>
<comment type="caution">
    <text evidence="1">The sequence shown here is derived from an EMBL/GenBank/DDBJ whole genome shotgun (WGS) entry which is preliminary data.</text>
</comment>
<dbReference type="Proteomes" id="UP001630127">
    <property type="component" value="Unassembled WGS sequence"/>
</dbReference>
<accession>A0ABD2ZCN9</accession>
<protein>
    <submittedName>
        <fullName evidence="1">Uncharacterized protein</fullName>
    </submittedName>
</protein>